<sequence>MKTANTTALACLCLLVMACTKEADPPPTTLTEEASIREIAQIEVVLHELEGLYFNHTYQLYLKDESGRIDSHRPEYNHFAEIGDCANLDLNTDQNTLSLDFGEGCEDNFGQTRSGKISIDYTYADDRTGNKATISLKDYGFQKLLVDGEIQLERMADSPGADLKNYALSFTDMVITQGTTNQTAFSGNRTLVLTDFENATPRTATLNVIQSISGTLSDGSSFSKNTSNGLIFLSQCWSAGTYFPNQGSESFRINNQSYSIDINSGCSYIFNVTTDSEERFEVNLSNSFSN</sequence>
<dbReference type="Proteomes" id="UP000199437">
    <property type="component" value="Unassembled WGS sequence"/>
</dbReference>
<accession>A0A1I0RG98</accession>
<gene>
    <name evidence="2" type="ORF">SAMN05216290_3497</name>
</gene>
<dbReference type="EMBL" id="FOIR01000004">
    <property type="protein sequence ID" value="SEW39810.1"/>
    <property type="molecule type" value="Genomic_DNA"/>
</dbReference>
<name>A0A1I0RG98_9BACT</name>
<evidence type="ECO:0000313" key="2">
    <source>
        <dbReference type="EMBL" id="SEW39810.1"/>
    </source>
</evidence>
<dbReference type="GeneID" id="99988169"/>
<dbReference type="AlphaFoldDB" id="A0A1I0RG98"/>
<dbReference type="STRING" id="1267423.SAMN05216290_3497"/>
<evidence type="ECO:0000256" key="1">
    <source>
        <dbReference type="SAM" id="SignalP"/>
    </source>
</evidence>
<evidence type="ECO:0000313" key="3">
    <source>
        <dbReference type="Proteomes" id="UP000199437"/>
    </source>
</evidence>
<dbReference type="PROSITE" id="PS51257">
    <property type="entry name" value="PROKAR_LIPOPROTEIN"/>
    <property type="match status" value="1"/>
</dbReference>
<protein>
    <submittedName>
        <fullName evidence="2">Uncharacterized protein</fullName>
    </submittedName>
</protein>
<keyword evidence="1" id="KW-0732">Signal</keyword>
<reference evidence="3" key="1">
    <citation type="submission" date="2016-10" db="EMBL/GenBank/DDBJ databases">
        <authorList>
            <person name="Varghese N."/>
            <person name="Submissions S."/>
        </authorList>
    </citation>
    <scope>NUCLEOTIDE SEQUENCE [LARGE SCALE GENOMIC DNA]</scope>
    <source>
        <strain evidence="3">CGMCC 1.12402</strain>
    </source>
</reference>
<organism evidence="2 3">
    <name type="scientific">Roseivirga pacifica</name>
    <dbReference type="NCBI Taxonomy" id="1267423"/>
    <lineage>
        <taxon>Bacteria</taxon>
        <taxon>Pseudomonadati</taxon>
        <taxon>Bacteroidota</taxon>
        <taxon>Cytophagia</taxon>
        <taxon>Cytophagales</taxon>
        <taxon>Roseivirgaceae</taxon>
        <taxon>Roseivirga</taxon>
    </lineage>
</organism>
<dbReference type="RefSeq" id="WP_090260263.1">
    <property type="nucleotide sequence ID" value="NZ_FOIR01000004.1"/>
</dbReference>
<proteinExistence type="predicted"/>
<feature type="signal peptide" evidence="1">
    <location>
        <begin position="1"/>
        <end position="23"/>
    </location>
</feature>
<feature type="chain" id="PRO_5011709697" evidence="1">
    <location>
        <begin position="24"/>
        <end position="290"/>
    </location>
</feature>
<keyword evidence="3" id="KW-1185">Reference proteome</keyword>